<dbReference type="EMBL" id="LDZY01000001">
    <property type="protein sequence ID" value="KLU67929.1"/>
    <property type="molecule type" value="Genomic_DNA"/>
</dbReference>
<dbReference type="AlphaFoldDB" id="A0A0J1FX17"/>
<sequence length="363" mass="41413">MEINPLSAIQSIEKQKLKVGQPGERILVEVLQKDGENYGIIRVKGQALRAILETSAEAGDKFWVNVGDEEDGVCLLLREPYLENPQDIPVNSQEFMELTERGMPLRQDLVNLIRNFTTFNSGVPLLDNLQGLFSQEFLDIIKKSFPKWETLIEDNGAEKIIDCLRKLGIDYEQRFWQMLKLDLRAREQEKEQLKDTLKYALLKEINDQMEEGHSEKSLTDLLDAITGQQLWLKTGTLNNGYVLLHLPLMNQERCIPVKIGIESARKGTKMDENHCRIAIQMETETLGLIGVDAYFSQDSLTLDILSSDPELPELVEEVLPETKARFTKLGFLLSKVDTEDLEHNSEFKDFLLGHRRRGVDVAG</sequence>
<evidence type="ECO:0000313" key="2">
    <source>
        <dbReference type="Proteomes" id="UP000036356"/>
    </source>
</evidence>
<evidence type="ECO:0008006" key="3">
    <source>
        <dbReference type="Google" id="ProtNLM"/>
    </source>
</evidence>
<organism evidence="1 2">
    <name type="scientific">Desulfosporosinus acididurans</name>
    <dbReference type="NCBI Taxonomy" id="476652"/>
    <lineage>
        <taxon>Bacteria</taxon>
        <taxon>Bacillati</taxon>
        <taxon>Bacillota</taxon>
        <taxon>Clostridia</taxon>
        <taxon>Eubacteriales</taxon>
        <taxon>Desulfitobacteriaceae</taxon>
        <taxon>Desulfosporosinus</taxon>
    </lineage>
</organism>
<dbReference type="STRING" id="476652.DEAC_c03370"/>
<protein>
    <recommendedName>
        <fullName evidence="3">Flagellar hook-length control protein FliK</fullName>
    </recommendedName>
</protein>
<name>A0A0J1FX17_9FIRM</name>
<evidence type="ECO:0000313" key="1">
    <source>
        <dbReference type="EMBL" id="KLU67929.1"/>
    </source>
</evidence>
<proteinExistence type="predicted"/>
<comment type="caution">
    <text evidence="1">The sequence shown here is derived from an EMBL/GenBank/DDBJ whole genome shotgun (WGS) entry which is preliminary data.</text>
</comment>
<gene>
    <name evidence="1" type="ORF">DEAC_c03370</name>
</gene>
<keyword evidence="2" id="KW-1185">Reference proteome</keyword>
<dbReference type="Proteomes" id="UP000036356">
    <property type="component" value="Unassembled WGS sequence"/>
</dbReference>
<accession>A0A0J1FX17</accession>
<dbReference type="PATRIC" id="fig|476652.3.peg.338"/>
<dbReference type="RefSeq" id="WP_047808259.1">
    <property type="nucleotide sequence ID" value="NZ_LDZY01000001.1"/>
</dbReference>
<reference evidence="1 2" key="1">
    <citation type="submission" date="2015-06" db="EMBL/GenBank/DDBJ databases">
        <title>Draft genome of the moderately acidophilic sulfate reducer Candidatus Desulfosporosinus acididurans strain M1.</title>
        <authorList>
            <person name="Poehlein A."/>
            <person name="Petzsch P."/>
            <person name="Johnson B.D."/>
            <person name="Schloemann M."/>
            <person name="Daniel R."/>
            <person name="Muehling M."/>
        </authorList>
    </citation>
    <scope>NUCLEOTIDE SEQUENCE [LARGE SCALE GENOMIC DNA]</scope>
    <source>
        <strain evidence="1 2">M1</strain>
    </source>
</reference>